<reference evidence="1" key="1">
    <citation type="submission" date="2020-05" db="EMBL/GenBank/DDBJ databases">
        <authorList>
            <person name="Chiriac C."/>
            <person name="Salcher M."/>
            <person name="Ghai R."/>
            <person name="Kavagutti S V."/>
        </authorList>
    </citation>
    <scope>NUCLEOTIDE SEQUENCE</scope>
</reference>
<sequence length="70" mass="7172">MSQRFAQVTGARGIAAASNSAVSAVSNAWRTSFVGAAANTATNKPSTHKRFAFAANYAAYAKSGSWSTIG</sequence>
<dbReference type="EMBL" id="CAEZZG010000002">
    <property type="protein sequence ID" value="CAB4746267.1"/>
    <property type="molecule type" value="Genomic_DNA"/>
</dbReference>
<dbReference type="AlphaFoldDB" id="A0A6J6THT1"/>
<accession>A0A6J6THT1</accession>
<evidence type="ECO:0000313" key="1">
    <source>
        <dbReference type="EMBL" id="CAB4746267.1"/>
    </source>
</evidence>
<protein>
    <submittedName>
        <fullName evidence="1">Unannotated protein</fullName>
    </submittedName>
</protein>
<organism evidence="1">
    <name type="scientific">freshwater metagenome</name>
    <dbReference type="NCBI Taxonomy" id="449393"/>
    <lineage>
        <taxon>unclassified sequences</taxon>
        <taxon>metagenomes</taxon>
        <taxon>ecological metagenomes</taxon>
    </lineage>
</organism>
<proteinExistence type="predicted"/>
<name>A0A6J6THT1_9ZZZZ</name>
<gene>
    <name evidence="1" type="ORF">UFOPK2844_00138</name>
</gene>